<feature type="coiled-coil region" evidence="1">
    <location>
        <begin position="173"/>
        <end position="235"/>
    </location>
</feature>
<organism evidence="3 4">
    <name type="scientific">Sistotremastrum suecicum HHB10207 ss-3</name>
    <dbReference type="NCBI Taxonomy" id="1314776"/>
    <lineage>
        <taxon>Eukaryota</taxon>
        <taxon>Fungi</taxon>
        <taxon>Dikarya</taxon>
        <taxon>Basidiomycota</taxon>
        <taxon>Agaricomycotina</taxon>
        <taxon>Agaricomycetes</taxon>
        <taxon>Sistotremastrales</taxon>
        <taxon>Sistotremastraceae</taxon>
        <taxon>Sistotremastrum</taxon>
    </lineage>
</organism>
<dbReference type="GO" id="GO:0000776">
    <property type="term" value="C:kinetochore"/>
    <property type="evidence" value="ECO:0007669"/>
    <property type="project" value="InterPro"/>
</dbReference>
<keyword evidence="4" id="KW-1185">Reference proteome</keyword>
<reference evidence="3 4" key="1">
    <citation type="journal article" date="2016" name="Mol. Biol. Evol.">
        <title>Comparative Genomics of Early-Diverging Mushroom-Forming Fungi Provides Insights into the Origins of Lignocellulose Decay Capabilities.</title>
        <authorList>
            <person name="Nagy L.G."/>
            <person name="Riley R."/>
            <person name="Tritt A."/>
            <person name="Adam C."/>
            <person name="Daum C."/>
            <person name="Floudas D."/>
            <person name="Sun H."/>
            <person name="Yadav J.S."/>
            <person name="Pangilinan J."/>
            <person name="Larsson K.H."/>
            <person name="Matsuura K."/>
            <person name="Barry K."/>
            <person name="Labutti K."/>
            <person name="Kuo R."/>
            <person name="Ohm R.A."/>
            <person name="Bhattacharya S.S."/>
            <person name="Shirouzu T."/>
            <person name="Yoshinaga Y."/>
            <person name="Martin F.M."/>
            <person name="Grigoriev I.V."/>
            <person name="Hibbett D.S."/>
        </authorList>
    </citation>
    <scope>NUCLEOTIDE SEQUENCE [LARGE SCALE GENOMIC DNA]</scope>
    <source>
        <strain evidence="3 4">HHB10207 ss-3</strain>
    </source>
</reference>
<dbReference type="PANTHER" id="PTHR37329:SF1">
    <property type="entry name" value="KINETOCHORE PROTEIN SOS7"/>
    <property type="match status" value="1"/>
</dbReference>
<accession>A0A166FDK2</accession>
<dbReference type="InterPro" id="IPR037475">
    <property type="entry name" value="Sos7"/>
</dbReference>
<dbReference type="OrthoDB" id="18959at2759"/>
<evidence type="ECO:0000259" key="2">
    <source>
        <dbReference type="Pfam" id="PF20882"/>
    </source>
</evidence>
<dbReference type="AlphaFoldDB" id="A0A166FDK2"/>
<dbReference type="Proteomes" id="UP000076798">
    <property type="component" value="Unassembled WGS sequence"/>
</dbReference>
<dbReference type="EMBL" id="KV428031">
    <property type="protein sequence ID" value="KZT40548.1"/>
    <property type="molecule type" value="Genomic_DNA"/>
</dbReference>
<sequence>MATVVERAEALATQIEGTTLSLHQAQTDYSNYDFSTLPESTLSINRSDPTLATQDVVASLTYLKKLKFHYTEQYAKGRYTRTIVSDTDPGIDQKTHDDLQASNRELKSKLKETKDRLAQSYQEIREKAPHVEEAFSALQTSSAQARKLAQEILDAQLALSRLRASYPEPRLSVAAASAKADEQVERMQEMENEVQSMQTKIGEMKEKNKTAMKQLEQLKMERAQAEQELDSLKVEGDEDHRILGLYDWFSASLTMQKSLLSIDSIEHTASNELRITYLLPEPVTLALVFQPNTRNLAAAQLVDPPPQFDTDITDLLGVFQMNGDASGFLTALLARLRHMRTQNEA</sequence>
<dbReference type="STRING" id="1314776.A0A166FDK2"/>
<keyword evidence="1" id="KW-0175">Coiled coil</keyword>
<dbReference type="InterPro" id="IPR048781">
    <property type="entry name" value="Sos7_CC"/>
</dbReference>
<dbReference type="Pfam" id="PF20882">
    <property type="entry name" value="Sos7"/>
    <property type="match status" value="1"/>
</dbReference>
<evidence type="ECO:0000313" key="4">
    <source>
        <dbReference type="Proteomes" id="UP000076798"/>
    </source>
</evidence>
<protein>
    <recommendedName>
        <fullName evidence="2">Kinetochore protein Sos7 coiled-coil domain-containing protein</fullName>
    </recommendedName>
</protein>
<dbReference type="GO" id="GO:0051315">
    <property type="term" value="P:attachment of mitotic spindle microtubules to kinetochore"/>
    <property type="evidence" value="ECO:0007669"/>
    <property type="project" value="TreeGrafter"/>
</dbReference>
<feature type="domain" description="Kinetochore protein Sos7 coiled-coil" evidence="2">
    <location>
        <begin position="62"/>
        <end position="133"/>
    </location>
</feature>
<proteinExistence type="predicted"/>
<dbReference type="PANTHER" id="PTHR37329">
    <property type="entry name" value="KINETOCHORE PROTEIN SOS7"/>
    <property type="match status" value="1"/>
</dbReference>
<dbReference type="GO" id="GO:0034501">
    <property type="term" value="P:protein localization to kinetochore"/>
    <property type="evidence" value="ECO:0007669"/>
    <property type="project" value="InterPro"/>
</dbReference>
<evidence type="ECO:0000256" key="1">
    <source>
        <dbReference type="SAM" id="Coils"/>
    </source>
</evidence>
<feature type="coiled-coil region" evidence="1">
    <location>
        <begin position="96"/>
        <end position="127"/>
    </location>
</feature>
<evidence type="ECO:0000313" key="3">
    <source>
        <dbReference type="EMBL" id="KZT40548.1"/>
    </source>
</evidence>
<name>A0A166FDK2_9AGAM</name>
<gene>
    <name evidence="3" type="ORF">SISSUDRAFT_983215</name>
</gene>